<dbReference type="AlphaFoldDB" id="A0A7J6LXK3"/>
<accession>A0A7J6LXK3</accession>
<evidence type="ECO:0008006" key="5">
    <source>
        <dbReference type="Google" id="ProtNLM"/>
    </source>
</evidence>
<reference evidence="3 4" key="1">
    <citation type="submission" date="2020-04" db="EMBL/GenBank/DDBJ databases">
        <title>Perkinsus olseni comparative genomics.</title>
        <authorList>
            <person name="Bogema D.R."/>
        </authorList>
    </citation>
    <scope>NUCLEOTIDE SEQUENCE [LARGE SCALE GENOMIC DNA]</scope>
    <source>
        <strain evidence="3">ATCC PRA-179</strain>
    </source>
</reference>
<dbReference type="Proteomes" id="UP000570595">
    <property type="component" value="Unassembled WGS sequence"/>
</dbReference>
<feature type="region of interest" description="Disordered" evidence="2">
    <location>
        <begin position="333"/>
        <end position="367"/>
    </location>
</feature>
<comment type="caution">
    <text evidence="3">The sequence shown here is derived from an EMBL/GenBank/DDBJ whole genome shotgun (WGS) entry which is preliminary data.</text>
</comment>
<gene>
    <name evidence="3" type="ORF">FOZ61_001308</name>
</gene>
<feature type="region of interest" description="Disordered" evidence="2">
    <location>
        <begin position="1"/>
        <end position="78"/>
    </location>
</feature>
<evidence type="ECO:0000256" key="1">
    <source>
        <dbReference type="SAM" id="Coils"/>
    </source>
</evidence>
<evidence type="ECO:0000256" key="2">
    <source>
        <dbReference type="SAM" id="MobiDB-lite"/>
    </source>
</evidence>
<dbReference type="Gene3D" id="3.30.70.330">
    <property type="match status" value="1"/>
</dbReference>
<name>A0A7J6LXK3_PEROL</name>
<evidence type="ECO:0000313" key="3">
    <source>
        <dbReference type="EMBL" id="KAF4663896.1"/>
    </source>
</evidence>
<organism evidence="3 4">
    <name type="scientific">Perkinsus olseni</name>
    <name type="common">Perkinsus atlanticus</name>
    <dbReference type="NCBI Taxonomy" id="32597"/>
    <lineage>
        <taxon>Eukaryota</taxon>
        <taxon>Sar</taxon>
        <taxon>Alveolata</taxon>
        <taxon>Perkinsozoa</taxon>
        <taxon>Perkinsea</taxon>
        <taxon>Perkinsida</taxon>
        <taxon>Perkinsidae</taxon>
        <taxon>Perkinsus</taxon>
    </lineage>
</organism>
<dbReference type="GO" id="GO:0003676">
    <property type="term" value="F:nucleic acid binding"/>
    <property type="evidence" value="ECO:0007669"/>
    <property type="project" value="InterPro"/>
</dbReference>
<dbReference type="CDD" id="cd00590">
    <property type="entry name" value="RRM_SF"/>
    <property type="match status" value="1"/>
</dbReference>
<evidence type="ECO:0000313" key="4">
    <source>
        <dbReference type="Proteomes" id="UP000570595"/>
    </source>
</evidence>
<keyword evidence="1" id="KW-0175">Coiled coil</keyword>
<dbReference type="OrthoDB" id="1875751at2759"/>
<sequence length="506" mass="54067">MPTTQEQPSVPAAGAAESPLRFSSRHSSPDAHPRSDSASPPGRGPASTTSASSGDGTPNRRVKFDDYTPFDPAVGSESVASGVQSLECCGDTDELQERIMALTNAVSQAHTELSEERQKRRLLELENETLKLKVLSLSMMNPEAAAALDAAVDGGVGSSLDPSQIFLGGNAAHHNRDRAMTTVEGSPHNALPVCRRASVDDATLAMEFENKEDVLVVRHISSLGFGPAQTLAAYFSVFGKVQEVIEVEGRDAAIVVMADSDTSLHGSFFPHGAKVVSGGEVEIATYDEALSAGWLSGTPTHDTDSLTTSFNSGGRPGSSSPVYGWNVATPNGGVARQNSLRGHAQTWDASSSQPETTTSAENKEPPRMNLLEALQVFNEDDEKRVFTVRKVHKLGFKSQHALRQYFSQFGRVKDVVLLPMRAKPKPGPSGQVRGVRPSSMGFVVMQRAEDVQKILAYGDTHMIKGWPIEVRPFVRPSEKREAKADNAAVDGGHVSSAASPEEGSSH</sequence>
<feature type="region of interest" description="Disordered" evidence="2">
    <location>
        <begin position="477"/>
        <end position="506"/>
    </location>
</feature>
<dbReference type="SUPFAM" id="SSF54928">
    <property type="entry name" value="RNA-binding domain, RBD"/>
    <property type="match status" value="1"/>
</dbReference>
<proteinExistence type="predicted"/>
<feature type="coiled-coil region" evidence="1">
    <location>
        <begin position="92"/>
        <end position="133"/>
    </location>
</feature>
<dbReference type="InterPro" id="IPR012677">
    <property type="entry name" value="Nucleotide-bd_a/b_plait_sf"/>
</dbReference>
<feature type="compositionally biased region" description="Polar residues" evidence="2">
    <location>
        <begin position="347"/>
        <end position="360"/>
    </location>
</feature>
<dbReference type="EMBL" id="JABAHT010000131">
    <property type="protein sequence ID" value="KAF4663896.1"/>
    <property type="molecule type" value="Genomic_DNA"/>
</dbReference>
<dbReference type="InterPro" id="IPR035979">
    <property type="entry name" value="RBD_domain_sf"/>
</dbReference>
<protein>
    <recommendedName>
        <fullName evidence="5">RRM domain-containing protein</fullName>
    </recommendedName>
</protein>